<evidence type="ECO:0000256" key="2">
    <source>
        <dbReference type="ARBA" id="ARBA00023242"/>
    </source>
</evidence>
<evidence type="ECO:0000256" key="1">
    <source>
        <dbReference type="ARBA" id="ARBA00004123"/>
    </source>
</evidence>
<dbReference type="GO" id="GO:0005634">
    <property type="term" value="C:nucleus"/>
    <property type="evidence" value="ECO:0007669"/>
    <property type="project" value="UniProtKB-SubCell"/>
</dbReference>
<dbReference type="PANTHER" id="PTHR13681:SF24">
    <property type="entry name" value="TUDOR DOMAIN-CONTAINING PROTEIN 3"/>
    <property type="match status" value="1"/>
</dbReference>
<comment type="subcellular location">
    <subcellularLocation>
        <location evidence="1">Nucleus</location>
    </subcellularLocation>
</comment>
<feature type="region of interest" description="Disordered" evidence="3">
    <location>
        <begin position="191"/>
        <end position="240"/>
    </location>
</feature>
<keyword evidence="2" id="KW-0539">Nucleus</keyword>
<gene>
    <name evidence="4" type="ORF">CB5_LOCUS26241</name>
</gene>
<evidence type="ECO:0000256" key="3">
    <source>
        <dbReference type="SAM" id="MobiDB-lite"/>
    </source>
</evidence>
<protein>
    <submittedName>
        <fullName evidence="4">Uncharacterized protein</fullName>
    </submittedName>
</protein>
<sequence>MSQKYSVFSRLSQRLSNNDDGVGPPPFEKLQIDAHPYNASQQQRIRDSDVRKVERSQGYQLVGESRNSNKSKEEKAAGDLKTDSMMNKVDDKHAEARPKEVSEAVPVQNQAAARKLLQKMNQTTHEDKSYRGHRNTGKGRQEETQVFTLEEWEKRKGFDLKPLASGNIQDVSRDEELARQLQKQLDLEDFHGEAENSEAEHIRMSMFSFGGAKEERRTKEEISEEGKRKRKGEGRARKRF</sequence>
<evidence type="ECO:0000313" key="4">
    <source>
        <dbReference type="EMBL" id="CAD1843030.1"/>
    </source>
</evidence>
<feature type="region of interest" description="Disordered" evidence="3">
    <location>
        <begin position="1"/>
        <end position="107"/>
    </location>
</feature>
<feature type="compositionally biased region" description="Basic and acidic residues" evidence="3">
    <location>
        <begin position="70"/>
        <end position="102"/>
    </location>
</feature>
<proteinExistence type="predicted"/>
<feature type="compositionally biased region" description="Basic and acidic residues" evidence="3">
    <location>
        <begin position="191"/>
        <end position="203"/>
    </location>
</feature>
<feature type="compositionally biased region" description="Basic and acidic residues" evidence="3">
    <location>
        <begin position="44"/>
        <end position="55"/>
    </location>
</feature>
<feature type="compositionally biased region" description="Polar residues" evidence="3">
    <location>
        <begin position="1"/>
        <end position="19"/>
    </location>
</feature>
<organism evidence="4">
    <name type="scientific">Ananas comosus var. bracteatus</name>
    <name type="common">red pineapple</name>
    <dbReference type="NCBI Taxonomy" id="296719"/>
    <lineage>
        <taxon>Eukaryota</taxon>
        <taxon>Viridiplantae</taxon>
        <taxon>Streptophyta</taxon>
        <taxon>Embryophyta</taxon>
        <taxon>Tracheophyta</taxon>
        <taxon>Spermatophyta</taxon>
        <taxon>Magnoliopsida</taxon>
        <taxon>Liliopsida</taxon>
        <taxon>Poales</taxon>
        <taxon>Bromeliaceae</taxon>
        <taxon>Bromelioideae</taxon>
        <taxon>Ananas</taxon>
    </lineage>
</organism>
<name>A0A6V7QIT7_ANACO</name>
<feature type="compositionally biased region" description="Basic and acidic residues" evidence="3">
    <location>
        <begin position="212"/>
        <end position="227"/>
    </location>
</feature>
<accession>A0A6V7QIT7</accession>
<feature type="region of interest" description="Disordered" evidence="3">
    <location>
        <begin position="120"/>
        <end position="144"/>
    </location>
</feature>
<dbReference type="PANTHER" id="PTHR13681">
    <property type="entry name" value="SURVIVAL OF MOTOR NEURON-RELATED-SPLICING FACTOR 30-RELATED"/>
    <property type="match status" value="1"/>
</dbReference>
<reference evidence="4" key="1">
    <citation type="submission" date="2020-07" db="EMBL/GenBank/DDBJ databases">
        <authorList>
            <person name="Lin J."/>
        </authorList>
    </citation>
    <scope>NUCLEOTIDE SEQUENCE</scope>
</reference>
<dbReference type="EMBL" id="LR862136">
    <property type="protein sequence ID" value="CAD1843030.1"/>
    <property type="molecule type" value="Genomic_DNA"/>
</dbReference>
<feature type="compositionally biased region" description="Basic residues" evidence="3">
    <location>
        <begin position="228"/>
        <end position="240"/>
    </location>
</feature>
<dbReference type="AlphaFoldDB" id="A0A6V7QIT7"/>